<dbReference type="EMBL" id="JACORT010000001">
    <property type="protein sequence ID" value="MBC5781303.1"/>
    <property type="molecule type" value="Genomic_DNA"/>
</dbReference>
<organism evidence="1 2">
    <name type="scientific">Ramlibacter cellulosilyticus</name>
    <dbReference type="NCBI Taxonomy" id="2764187"/>
    <lineage>
        <taxon>Bacteria</taxon>
        <taxon>Pseudomonadati</taxon>
        <taxon>Pseudomonadota</taxon>
        <taxon>Betaproteobacteria</taxon>
        <taxon>Burkholderiales</taxon>
        <taxon>Comamonadaceae</taxon>
        <taxon>Ramlibacter</taxon>
    </lineage>
</organism>
<evidence type="ECO:0000313" key="1">
    <source>
        <dbReference type="EMBL" id="MBC5781303.1"/>
    </source>
</evidence>
<keyword evidence="2" id="KW-1185">Reference proteome</keyword>
<name>A0A923S9K2_9BURK</name>
<dbReference type="Proteomes" id="UP000608513">
    <property type="component" value="Unassembled WGS sequence"/>
</dbReference>
<comment type="caution">
    <text evidence="1">The sequence shown here is derived from an EMBL/GenBank/DDBJ whole genome shotgun (WGS) entry which is preliminary data.</text>
</comment>
<proteinExistence type="predicted"/>
<reference evidence="1" key="1">
    <citation type="submission" date="2020-08" db="EMBL/GenBank/DDBJ databases">
        <title>Ramlibacter sp. USB13 16S ribosomal RNA gene genome sequencing and assembly.</title>
        <authorList>
            <person name="Kang M."/>
        </authorList>
    </citation>
    <scope>NUCLEOTIDE SEQUENCE</scope>
    <source>
        <strain evidence="1">USB13</strain>
    </source>
</reference>
<dbReference type="PIRSF" id="PIRSF039032">
    <property type="entry name" value="HigB-2"/>
    <property type="match status" value="1"/>
</dbReference>
<dbReference type="AlphaFoldDB" id="A0A923S9K2"/>
<sequence>MLTLIETPTFAAEADKLWSEEERLEFFEWLASNPDAGDVIPGSGGCRKLRWSRAGTGKRGGVRVIYFTRLSAGEIWLLLVYAKAVRDNIPSHLLKAVREEIENG</sequence>
<dbReference type="RefSeq" id="WP_187074071.1">
    <property type="nucleotide sequence ID" value="NZ_JACORT010000001.1"/>
</dbReference>
<dbReference type="InterPro" id="IPR009387">
    <property type="entry name" value="HigB-2"/>
</dbReference>
<accession>A0A923S9K2</accession>
<gene>
    <name evidence="1" type="ORF">H8N03_00005</name>
</gene>
<protein>
    <submittedName>
        <fullName evidence="1">Transcriptional regulator</fullName>
    </submittedName>
</protein>
<evidence type="ECO:0000313" key="2">
    <source>
        <dbReference type="Proteomes" id="UP000608513"/>
    </source>
</evidence>